<dbReference type="PANTHER" id="PTHR13681:SF24">
    <property type="entry name" value="TUDOR DOMAIN-CONTAINING PROTEIN 3"/>
    <property type="match status" value="1"/>
</dbReference>
<dbReference type="PANTHER" id="PTHR13681">
    <property type="entry name" value="SURVIVAL OF MOTOR NEURON-RELATED-SPLICING FACTOR 30-RELATED"/>
    <property type="match status" value="1"/>
</dbReference>
<evidence type="ECO:0000256" key="2">
    <source>
        <dbReference type="ARBA" id="ARBA00023242"/>
    </source>
</evidence>
<feature type="compositionally biased region" description="Basic and acidic residues" evidence="3">
    <location>
        <begin position="247"/>
        <end position="264"/>
    </location>
</feature>
<feature type="domain" description="RecQ mediated genome instability protein 1 OB-fold" evidence="4">
    <location>
        <begin position="81"/>
        <end position="181"/>
    </location>
</feature>
<dbReference type="SMART" id="SM01161">
    <property type="entry name" value="DUF1767"/>
    <property type="match status" value="1"/>
</dbReference>
<proteinExistence type="predicted"/>
<evidence type="ECO:0000313" key="5">
    <source>
        <dbReference type="EMBL" id="MBA0730608.1"/>
    </source>
</evidence>
<evidence type="ECO:0000259" key="4">
    <source>
        <dbReference type="Pfam" id="PF08585"/>
    </source>
</evidence>
<protein>
    <recommendedName>
        <fullName evidence="4">RecQ mediated genome instability protein 1 OB-fold domain-containing protein</fullName>
    </recommendedName>
</protein>
<evidence type="ECO:0000313" key="6">
    <source>
        <dbReference type="Proteomes" id="UP000593574"/>
    </source>
</evidence>
<dbReference type="Gene3D" id="2.40.50.770">
    <property type="entry name" value="RecQ-mediated genome instability protein Rmi1, C-terminal domain"/>
    <property type="match status" value="1"/>
</dbReference>
<dbReference type="Pfam" id="PF08585">
    <property type="entry name" value="RMI1_N_C"/>
    <property type="match status" value="1"/>
</dbReference>
<sequence>MEEVAATAPNEAVVEILRNRGWCLGDLDQVNALIVLYTALSDDVDACSIADKVESELVNMDLRSISGKSLPELNLRKSSYILGPKVLQISSVRDISRSTIAEFSGNSSSSRLLRLGLTDGHSEMTAIEYTHVPAIPDNVVPGTKVRVENKAMIKGGILCLKPKVVTLLGGVVQSLYEEWEMNKKYSGFSRSSLSSSQENGTGGPPPFEKLQIEAPSSSRSAHPGRSYNYSESTLSAGPAMASSVGKTESRWSRRNQDVEVKPDNVDNGLKTAFTAEKTEENPSSSEARPKEVAESAPLQNQAASQKLLQKMSNSNLDSRHARGRKYRGKGKQEEPMVFTLDEWEKRKVGTKPQTRIEYPETSCDEDLARQLQAQLDLEDYHVSVLAT</sequence>
<keyword evidence="2" id="KW-0539">Nucleus</keyword>
<name>A0A7J9B2Q9_9ROSI</name>
<reference evidence="5 6" key="1">
    <citation type="journal article" date="2019" name="Genome Biol. Evol.">
        <title>Insights into the evolution of the New World diploid cottons (Gossypium, subgenus Houzingenia) based on genome sequencing.</title>
        <authorList>
            <person name="Grover C.E."/>
            <person name="Arick M.A. 2nd"/>
            <person name="Thrash A."/>
            <person name="Conover J.L."/>
            <person name="Sanders W.S."/>
            <person name="Peterson D.G."/>
            <person name="Frelichowski J.E."/>
            <person name="Scheffler J.A."/>
            <person name="Scheffler B.E."/>
            <person name="Wendel J.F."/>
        </authorList>
    </citation>
    <scope>NUCLEOTIDE SEQUENCE [LARGE SCALE GENOMIC DNA]</scope>
    <source>
        <strain evidence="5">4</strain>
        <tissue evidence="5">Leaf</tissue>
    </source>
</reference>
<keyword evidence="6" id="KW-1185">Reference proteome</keyword>
<dbReference type="AlphaFoldDB" id="A0A7J9B2Q9"/>
<evidence type="ECO:0000256" key="3">
    <source>
        <dbReference type="SAM" id="MobiDB-lite"/>
    </source>
</evidence>
<accession>A0A7J9B2Q9</accession>
<dbReference type="Proteomes" id="UP000593574">
    <property type="component" value="Unassembled WGS sequence"/>
</dbReference>
<comment type="subcellular location">
    <subcellularLocation>
        <location evidence="1">Nucleus</location>
    </subcellularLocation>
</comment>
<gene>
    <name evidence="5" type="ORF">Golax_025372</name>
</gene>
<evidence type="ECO:0000256" key="1">
    <source>
        <dbReference type="ARBA" id="ARBA00004123"/>
    </source>
</evidence>
<feature type="compositionally biased region" description="Polar residues" evidence="3">
    <location>
        <begin position="297"/>
        <end position="316"/>
    </location>
</feature>
<feature type="region of interest" description="Disordered" evidence="3">
    <location>
        <begin position="188"/>
        <end position="333"/>
    </location>
</feature>
<organism evidence="5 6">
    <name type="scientific">Gossypium laxum</name>
    <dbReference type="NCBI Taxonomy" id="34288"/>
    <lineage>
        <taxon>Eukaryota</taxon>
        <taxon>Viridiplantae</taxon>
        <taxon>Streptophyta</taxon>
        <taxon>Embryophyta</taxon>
        <taxon>Tracheophyta</taxon>
        <taxon>Spermatophyta</taxon>
        <taxon>Magnoliopsida</taxon>
        <taxon>eudicotyledons</taxon>
        <taxon>Gunneridae</taxon>
        <taxon>Pentapetalae</taxon>
        <taxon>rosids</taxon>
        <taxon>malvids</taxon>
        <taxon>Malvales</taxon>
        <taxon>Malvaceae</taxon>
        <taxon>Malvoideae</taxon>
        <taxon>Gossypium</taxon>
    </lineage>
</organism>
<comment type="caution">
    <text evidence="5">The sequence shown here is derived from an EMBL/GenBank/DDBJ whole genome shotgun (WGS) entry which is preliminary data.</text>
</comment>
<dbReference type="GO" id="GO:0005634">
    <property type="term" value="C:nucleus"/>
    <property type="evidence" value="ECO:0007669"/>
    <property type="project" value="UniProtKB-SubCell"/>
</dbReference>
<dbReference type="InterPro" id="IPR042470">
    <property type="entry name" value="RMI1_N_C_sf"/>
</dbReference>
<dbReference type="EMBL" id="JABEZV010446184">
    <property type="protein sequence ID" value="MBA0730608.1"/>
    <property type="molecule type" value="Genomic_DNA"/>
</dbReference>
<dbReference type="InterPro" id="IPR013894">
    <property type="entry name" value="RMI1_OB"/>
</dbReference>